<dbReference type="InterPro" id="IPR002376">
    <property type="entry name" value="Formyl_transf_N"/>
</dbReference>
<dbReference type="InterPro" id="IPR011034">
    <property type="entry name" value="Formyl_transferase-like_C_sf"/>
</dbReference>
<comment type="similarity">
    <text evidence="1 5">Belongs to the Fmt family.</text>
</comment>
<keyword evidence="3 5" id="KW-0808">Transferase</keyword>
<comment type="function">
    <text evidence="5">Attaches a formyl group to the free amino group of methionyl-tRNA(fMet). The formyl group appears to play a dual role in the initiator identity of N-formylmethionyl-tRNA by promoting its recognition by IF2 and preventing the misappropriation of this tRNA by the elongation apparatus.</text>
</comment>
<feature type="domain" description="Formyl transferase C-terminal" evidence="7">
    <location>
        <begin position="205"/>
        <end position="300"/>
    </location>
</feature>
<reference evidence="8" key="1">
    <citation type="submission" date="2020-10" db="EMBL/GenBank/DDBJ databases">
        <authorList>
            <person name="Gilroy R."/>
        </authorList>
    </citation>
    <scope>NUCLEOTIDE SEQUENCE</scope>
    <source>
        <strain evidence="8">1748</strain>
    </source>
</reference>
<organism evidence="8 9">
    <name type="scientific">Candidatus Scatoplasma merdavium</name>
    <dbReference type="NCBI Taxonomy" id="2840932"/>
    <lineage>
        <taxon>Bacteria</taxon>
        <taxon>Bacillati</taxon>
        <taxon>Bacillota</taxon>
        <taxon>Bacilli</taxon>
        <taxon>Bacillales</taxon>
        <taxon>Candidatus Scatoplasma</taxon>
    </lineage>
</organism>
<proteinExistence type="inferred from homology"/>
<evidence type="ECO:0000313" key="9">
    <source>
        <dbReference type="Proteomes" id="UP000823629"/>
    </source>
</evidence>
<dbReference type="EMBL" id="JADING010000092">
    <property type="protein sequence ID" value="MBO8414476.1"/>
    <property type="molecule type" value="Genomic_DNA"/>
</dbReference>
<dbReference type="SUPFAM" id="SSF53328">
    <property type="entry name" value="Formyltransferase"/>
    <property type="match status" value="1"/>
</dbReference>
<dbReference type="InterPro" id="IPR041711">
    <property type="entry name" value="Met-tRNA-FMT_N"/>
</dbReference>
<feature type="domain" description="Formyl transferase N-terminal" evidence="6">
    <location>
        <begin position="5"/>
        <end position="172"/>
    </location>
</feature>
<evidence type="ECO:0000256" key="5">
    <source>
        <dbReference type="HAMAP-Rule" id="MF_00182"/>
    </source>
</evidence>
<keyword evidence="4 5" id="KW-0648">Protein biosynthesis</keyword>
<dbReference type="PANTHER" id="PTHR11138">
    <property type="entry name" value="METHIONYL-TRNA FORMYLTRANSFERASE"/>
    <property type="match status" value="1"/>
</dbReference>
<dbReference type="InterPro" id="IPR005794">
    <property type="entry name" value="Fmt"/>
</dbReference>
<comment type="caution">
    <text evidence="8">The sequence shown here is derived from an EMBL/GenBank/DDBJ whole genome shotgun (WGS) entry which is preliminary data.</text>
</comment>
<feature type="binding site" evidence="5">
    <location>
        <begin position="110"/>
        <end position="113"/>
    </location>
    <ligand>
        <name>(6S)-5,6,7,8-tetrahydrofolate</name>
        <dbReference type="ChEBI" id="CHEBI:57453"/>
    </ligand>
</feature>
<dbReference type="Pfam" id="PF02911">
    <property type="entry name" value="Formyl_trans_C"/>
    <property type="match status" value="1"/>
</dbReference>
<evidence type="ECO:0000259" key="7">
    <source>
        <dbReference type="Pfam" id="PF02911"/>
    </source>
</evidence>
<accession>A0A9D9D6G7</accession>
<dbReference type="InterPro" id="IPR044135">
    <property type="entry name" value="Met-tRNA-FMT_C"/>
</dbReference>
<dbReference type="GO" id="GO:0004479">
    <property type="term" value="F:methionyl-tRNA formyltransferase activity"/>
    <property type="evidence" value="ECO:0007669"/>
    <property type="project" value="UniProtKB-UniRule"/>
</dbReference>
<dbReference type="InterPro" id="IPR005793">
    <property type="entry name" value="Formyl_trans_C"/>
</dbReference>
<dbReference type="PANTHER" id="PTHR11138:SF5">
    <property type="entry name" value="METHIONYL-TRNA FORMYLTRANSFERASE, MITOCHONDRIAL"/>
    <property type="match status" value="1"/>
</dbReference>
<dbReference type="Gene3D" id="3.40.50.12230">
    <property type="match status" value="1"/>
</dbReference>
<dbReference type="HAMAP" id="MF_00182">
    <property type="entry name" value="Formyl_trans"/>
    <property type="match status" value="1"/>
</dbReference>
<dbReference type="SUPFAM" id="SSF50486">
    <property type="entry name" value="FMT C-terminal domain-like"/>
    <property type="match status" value="1"/>
</dbReference>
<dbReference type="AlphaFoldDB" id="A0A9D9D6G7"/>
<evidence type="ECO:0000313" key="8">
    <source>
        <dbReference type="EMBL" id="MBO8414476.1"/>
    </source>
</evidence>
<dbReference type="CDD" id="cd08646">
    <property type="entry name" value="FMT_core_Met-tRNA-FMT_N"/>
    <property type="match status" value="1"/>
</dbReference>
<evidence type="ECO:0000256" key="1">
    <source>
        <dbReference type="ARBA" id="ARBA00010699"/>
    </source>
</evidence>
<evidence type="ECO:0000256" key="4">
    <source>
        <dbReference type="ARBA" id="ARBA00022917"/>
    </source>
</evidence>
<dbReference type="Proteomes" id="UP000823629">
    <property type="component" value="Unassembled WGS sequence"/>
</dbReference>
<protein>
    <recommendedName>
        <fullName evidence="2 5">Methionyl-tRNA formyltransferase</fullName>
        <ecNumber evidence="2 5">2.1.2.9</ecNumber>
    </recommendedName>
</protein>
<sequence>METTRIVYLGTPEISAYLLEGLITSGFNIVGVVTQEDKPQGRKMKLTPSPVSNIAEKYNIPLFKPHKLNKECDFLNDLNPDLLLTFAYGQILSSKVLSFSKLPPINFHASLLPKYRGAAPIQYALANGEAKTGMTIMEMVKQMDAGRIFAQEEIEISRLDNCTSLSEKLAKLALDMAKKYLPLYFENKLEGKEQDESAVTFSPSIKKEEEKLSLDLKPIDFVNKVRSLALNPGAYLLSDSQRFKIYHAEVYSSLKERDAGTLVVKNKKLILQLNDGEVELIKIQQPSKKMMDAASFINGHSEEDIRKMILE</sequence>
<dbReference type="Pfam" id="PF00551">
    <property type="entry name" value="Formyl_trans_N"/>
    <property type="match status" value="1"/>
</dbReference>
<reference evidence="8" key="2">
    <citation type="journal article" date="2021" name="PeerJ">
        <title>Extensive microbial diversity within the chicken gut microbiome revealed by metagenomics and culture.</title>
        <authorList>
            <person name="Gilroy R."/>
            <person name="Ravi A."/>
            <person name="Getino M."/>
            <person name="Pursley I."/>
            <person name="Horton D.L."/>
            <person name="Alikhan N.F."/>
            <person name="Baker D."/>
            <person name="Gharbi K."/>
            <person name="Hall N."/>
            <person name="Watson M."/>
            <person name="Adriaenssens E.M."/>
            <person name="Foster-Nyarko E."/>
            <person name="Jarju S."/>
            <person name="Secka A."/>
            <person name="Antonio M."/>
            <person name="Oren A."/>
            <person name="Chaudhuri R.R."/>
            <person name="La Ragione R."/>
            <person name="Hildebrand F."/>
            <person name="Pallen M.J."/>
        </authorList>
    </citation>
    <scope>NUCLEOTIDE SEQUENCE</scope>
    <source>
        <strain evidence="8">1748</strain>
    </source>
</reference>
<evidence type="ECO:0000256" key="3">
    <source>
        <dbReference type="ARBA" id="ARBA00022679"/>
    </source>
</evidence>
<dbReference type="NCBIfam" id="TIGR00460">
    <property type="entry name" value="fmt"/>
    <property type="match status" value="1"/>
</dbReference>
<dbReference type="InterPro" id="IPR036477">
    <property type="entry name" value="Formyl_transf_N_sf"/>
</dbReference>
<dbReference type="EC" id="2.1.2.9" evidence="2 5"/>
<evidence type="ECO:0000259" key="6">
    <source>
        <dbReference type="Pfam" id="PF00551"/>
    </source>
</evidence>
<name>A0A9D9D6G7_9BACL</name>
<comment type="catalytic activity">
    <reaction evidence="5">
        <text>L-methionyl-tRNA(fMet) + (6R)-10-formyltetrahydrofolate = N-formyl-L-methionyl-tRNA(fMet) + (6S)-5,6,7,8-tetrahydrofolate + H(+)</text>
        <dbReference type="Rhea" id="RHEA:24380"/>
        <dbReference type="Rhea" id="RHEA-COMP:9952"/>
        <dbReference type="Rhea" id="RHEA-COMP:9953"/>
        <dbReference type="ChEBI" id="CHEBI:15378"/>
        <dbReference type="ChEBI" id="CHEBI:57453"/>
        <dbReference type="ChEBI" id="CHEBI:78530"/>
        <dbReference type="ChEBI" id="CHEBI:78844"/>
        <dbReference type="ChEBI" id="CHEBI:195366"/>
        <dbReference type="EC" id="2.1.2.9"/>
    </reaction>
</comment>
<gene>
    <name evidence="5" type="primary">fmt</name>
    <name evidence="8" type="ORF">IAC78_03280</name>
</gene>
<evidence type="ECO:0000256" key="2">
    <source>
        <dbReference type="ARBA" id="ARBA00012261"/>
    </source>
</evidence>
<dbReference type="GO" id="GO:0005829">
    <property type="term" value="C:cytosol"/>
    <property type="evidence" value="ECO:0007669"/>
    <property type="project" value="TreeGrafter"/>
</dbReference>
<dbReference type="CDD" id="cd08704">
    <property type="entry name" value="Met_tRNA_FMT_C"/>
    <property type="match status" value="1"/>
</dbReference>